<organism evidence="1 2">
    <name type="scientific">Pyropia yezoensis</name>
    <name type="common">Susabi-nori</name>
    <name type="synonym">Porphyra yezoensis</name>
    <dbReference type="NCBI Taxonomy" id="2788"/>
    <lineage>
        <taxon>Eukaryota</taxon>
        <taxon>Rhodophyta</taxon>
        <taxon>Bangiophyceae</taxon>
        <taxon>Bangiales</taxon>
        <taxon>Bangiaceae</taxon>
        <taxon>Pyropia</taxon>
    </lineage>
</organism>
<reference evidence="1" key="1">
    <citation type="submission" date="2019-11" db="EMBL/GenBank/DDBJ databases">
        <title>Nori genome reveals adaptations in red seaweeds to the harsh intertidal environment.</title>
        <authorList>
            <person name="Wang D."/>
            <person name="Mao Y."/>
        </authorList>
    </citation>
    <scope>NUCLEOTIDE SEQUENCE</scope>
    <source>
        <tissue evidence="1">Gametophyte</tissue>
    </source>
</reference>
<evidence type="ECO:0000313" key="1">
    <source>
        <dbReference type="EMBL" id="KAK1867995.1"/>
    </source>
</evidence>
<gene>
    <name evidence="1" type="ORF">I4F81_010492</name>
</gene>
<dbReference type="Proteomes" id="UP000798662">
    <property type="component" value="Chromosome 3"/>
</dbReference>
<comment type="caution">
    <text evidence="1">The sequence shown here is derived from an EMBL/GenBank/DDBJ whole genome shotgun (WGS) entry which is preliminary data.</text>
</comment>
<keyword evidence="2" id="KW-1185">Reference proteome</keyword>
<protein>
    <submittedName>
        <fullName evidence="1">Uncharacterized protein</fullName>
    </submittedName>
</protein>
<sequence length="416" mass="46742">MAENFRHGVPEDLSGWMLKRNRVMPTKKKRYFKLAAQVLSSHVKDTSQASWEQSVLGADVSGSSRRMRITVTCPDRSVRVFLTRRDDYEAWLDALQKASSRRIEEHYELGSLLGEGAFARVVMGLDRTTLQQYAVKVIEKQSDDAQGLEFIWRELNVMKAVNHPNIVRTYDIFDTRSRLYIVLEYMPGGTLADLLKHTGRFTEAQARPVLRDILRGVAYLHSKSVVHRDLKLKNILCDRRELPVSVKLADFGLANFVGVRTQSRIVLQSQVGSPHYVSPEVLREEMYGPPVDLWACGIIMHIILTRRYPFAGETIQETLELVCKGRFSPVGAEWDRISSDAKSLLQGLLREDPAERLTAEEALRHPWLTSDLMDSPSGVSVSNVSSRTGGRSGATVSSNDRSGNGARGATQRRSAT</sequence>
<accession>A0ACC3CDF1</accession>
<dbReference type="EMBL" id="CM020620">
    <property type="protein sequence ID" value="KAK1867995.1"/>
    <property type="molecule type" value="Genomic_DNA"/>
</dbReference>
<proteinExistence type="predicted"/>
<evidence type="ECO:0000313" key="2">
    <source>
        <dbReference type="Proteomes" id="UP000798662"/>
    </source>
</evidence>
<name>A0ACC3CDF1_PYRYE</name>